<dbReference type="InterPro" id="IPR050250">
    <property type="entry name" value="Macrolide_Exporter_MacB"/>
</dbReference>
<feature type="domain" description="ABC3 transporter permease C-terminal" evidence="8">
    <location>
        <begin position="285"/>
        <end position="398"/>
    </location>
</feature>
<evidence type="ECO:0000256" key="1">
    <source>
        <dbReference type="ARBA" id="ARBA00004651"/>
    </source>
</evidence>
<keyword evidence="3 7" id="KW-0812">Transmembrane</keyword>
<evidence type="ECO:0000256" key="3">
    <source>
        <dbReference type="ARBA" id="ARBA00022692"/>
    </source>
</evidence>
<comment type="similarity">
    <text evidence="6">Belongs to the ABC-4 integral membrane protein family.</text>
</comment>
<dbReference type="EMBL" id="VBOY01000035">
    <property type="protein sequence ID" value="TMQ67583.1"/>
    <property type="molecule type" value="Genomic_DNA"/>
</dbReference>
<protein>
    <submittedName>
        <fullName evidence="10">FtsX-like permease family protein</fullName>
    </submittedName>
</protein>
<evidence type="ECO:0000259" key="9">
    <source>
        <dbReference type="Pfam" id="PF12704"/>
    </source>
</evidence>
<dbReference type="PANTHER" id="PTHR30572">
    <property type="entry name" value="MEMBRANE COMPONENT OF TRANSPORTER-RELATED"/>
    <property type="match status" value="1"/>
</dbReference>
<feature type="domain" description="MacB-like periplasmic core" evidence="9">
    <location>
        <begin position="22"/>
        <end position="244"/>
    </location>
</feature>
<proteinExistence type="inferred from homology"/>
<evidence type="ECO:0000256" key="6">
    <source>
        <dbReference type="ARBA" id="ARBA00038076"/>
    </source>
</evidence>
<gene>
    <name evidence="10" type="ORF">E6K78_04175</name>
</gene>
<sequence length="405" mass="42568">MNLAALIQLGLGALTRNRLRAALTVLGIVIGVAAVIATLAIGQGAREAVQAQIRALGANTLTVIPGTITAGGARGGMGTITTMTTDDAAAIRRDCPAVDAVAPGVRTLGQVVYGNQNWNTQIQGTTGDFSIIRQWPIESGVGITDSDVRGAAKVCVLGASVVRQLFADSDPVGQTVRIKDVPFRVVGVLAYKGGTGWGGDQDDTVLIPLTTAQRKLMGITYVNWISVSAVSEPQVNDAVQQITDLLHQRHRIQAGESDDFFIRTQLEAATTAESTSRVMTLLLASIAAVSLVVGGIGIMNIMLVSVTERTREIGIRRAIGARRRDILLQFLVESAILSLAGGALGVVLGVVSAALISQLARWPTLIQPGAVLLAFGFASMVGLFFGFHPARRASTLDPIEALRYE</sequence>
<comment type="subcellular location">
    <subcellularLocation>
        <location evidence="1">Cell membrane</location>
        <topology evidence="1">Multi-pass membrane protein</topology>
    </subcellularLocation>
</comment>
<evidence type="ECO:0000256" key="5">
    <source>
        <dbReference type="ARBA" id="ARBA00023136"/>
    </source>
</evidence>
<evidence type="ECO:0000256" key="4">
    <source>
        <dbReference type="ARBA" id="ARBA00022989"/>
    </source>
</evidence>
<dbReference type="Pfam" id="PF12704">
    <property type="entry name" value="MacB_PCD"/>
    <property type="match status" value="1"/>
</dbReference>
<dbReference type="InterPro" id="IPR025857">
    <property type="entry name" value="MacB_PCD"/>
</dbReference>
<feature type="transmembrane region" description="Helical" evidence="7">
    <location>
        <begin position="21"/>
        <end position="42"/>
    </location>
</feature>
<keyword evidence="5 7" id="KW-0472">Membrane</keyword>
<dbReference type="GO" id="GO:0022857">
    <property type="term" value="F:transmembrane transporter activity"/>
    <property type="evidence" value="ECO:0007669"/>
    <property type="project" value="TreeGrafter"/>
</dbReference>
<organism evidence="10 11">
    <name type="scientific">Eiseniibacteriota bacterium</name>
    <dbReference type="NCBI Taxonomy" id="2212470"/>
    <lineage>
        <taxon>Bacteria</taxon>
        <taxon>Candidatus Eiseniibacteriota</taxon>
    </lineage>
</organism>
<evidence type="ECO:0000313" key="10">
    <source>
        <dbReference type="EMBL" id="TMQ67583.1"/>
    </source>
</evidence>
<evidence type="ECO:0000313" key="11">
    <source>
        <dbReference type="Proteomes" id="UP000316609"/>
    </source>
</evidence>
<feature type="transmembrane region" description="Helical" evidence="7">
    <location>
        <begin position="281"/>
        <end position="306"/>
    </location>
</feature>
<reference evidence="10 11" key="1">
    <citation type="journal article" date="2019" name="Nat. Microbiol.">
        <title>Mediterranean grassland soil C-N compound turnover is dependent on rainfall and depth, and is mediated by genomically divergent microorganisms.</title>
        <authorList>
            <person name="Diamond S."/>
            <person name="Andeer P.F."/>
            <person name="Li Z."/>
            <person name="Crits-Christoph A."/>
            <person name="Burstein D."/>
            <person name="Anantharaman K."/>
            <person name="Lane K.R."/>
            <person name="Thomas B.C."/>
            <person name="Pan C."/>
            <person name="Northen T.R."/>
            <person name="Banfield J.F."/>
        </authorList>
    </citation>
    <scope>NUCLEOTIDE SEQUENCE [LARGE SCALE GENOMIC DNA]</scope>
    <source>
        <strain evidence="10">WS_8</strain>
    </source>
</reference>
<dbReference type="Proteomes" id="UP000316609">
    <property type="component" value="Unassembled WGS sequence"/>
</dbReference>
<evidence type="ECO:0000256" key="7">
    <source>
        <dbReference type="SAM" id="Phobius"/>
    </source>
</evidence>
<evidence type="ECO:0000256" key="2">
    <source>
        <dbReference type="ARBA" id="ARBA00022475"/>
    </source>
</evidence>
<name>A0A538TVC4_UNCEI</name>
<dbReference type="PANTHER" id="PTHR30572:SF4">
    <property type="entry name" value="ABC TRANSPORTER PERMEASE YTRF"/>
    <property type="match status" value="1"/>
</dbReference>
<dbReference type="InterPro" id="IPR003838">
    <property type="entry name" value="ABC3_permease_C"/>
</dbReference>
<dbReference type="GO" id="GO:0005886">
    <property type="term" value="C:plasma membrane"/>
    <property type="evidence" value="ECO:0007669"/>
    <property type="project" value="UniProtKB-SubCell"/>
</dbReference>
<keyword evidence="4 7" id="KW-1133">Transmembrane helix</keyword>
<feature type="transmembrane region" description="Helical" evidence="7">
    <location>
        <begin position="326"/>
        <end position="359"/>
    </location>
</feature>
<accession>A0A538TVC4</accession>
<dbReference type="AlphaFoldDB" id="A0A538TVC4"/>
<keyword evidence="2" id="KW-1003">Cell membrane</keyword>
<comment type="caution">
    <text evidence="10">The sequence shown here is derived from an EMBL/GenBank/DDBJ whole genome shotgun (WGS) entry which is preliminary data.</text>
</comment>
<feature type="transmembrane region" description="Helical" evidence="7">
    <location>
        <begin position="365"/>
        <end position="387"/>
    </location>
</feature>
<evidence type="ECO:0000259" key="8">
    <source>
        <dbReference type="Pfam" id="PF02687"/>
    </source>
</evidence>
<dbReference type="Pfam" id="PF02687">
    <property type="entry name" value="FtsX"/>
    <property type="match status" value="1"/>
</dbReference>